<evidence type="ECO:0000313" key="4">
    <source>
        <dbReference type="Proteomes" id="UP000694005"/>
    </source>
</evidence>
<keyword evidence="2" id="KW-0812">Transmembrane</keyword>
<organism evidence="3 4">
    <name type="scientific">Brassica campestris</name>
    <name type="common">Field mustard</name>
    <dbReference type="NCBI Taxonomy" id="3711"/>
    <lineage>
        <taxon>Eukaryota</taxon>
        <taxon>Viridiplantae</taxon>
        <taxon>Streptophyta</taxon>
        <taxon>Embryophyta</taxon>
        <taxon>Tracheophyta</taxon>
        <taxon>Spermatophyta</taxon>
        <taxon>Magnoliopsida</taxon>
        <taxon>eudicotyledons</taxon>
        <taxon>Gunneridae</taxon>
        <taxon>Pentapetalae</taxon>
        <taxon>rosids</taxon>
        <taxon>malvids</taxon>
        <taxon>Brassicales</taxon>
        <taxon>Brassicaceae</taxon>
        <taxon>Brassiceae</taxon>
        <taxon>Brassica</taxon>
    </lineage>
</organism>
<feature type="region of interest" description="Disordered" evidence="1">
    <location>
        <begin position="158"/>
        <end position="178"/>
    </location>
</feature>
<feature type="compositionally biased region" description="Acidic residues" evidence="1">
    <location>
        <begin position="158"/>
        <end position="169"/>
    </location>
</feature>
<evidence type="ECO:0000313" key="3">
    <source>
        <dbReference type="EMBL" id="CAG7882487.1"/>
    </source>
</evidence>
<feature type="transmembrane region" description="Helical" evidence="2">
    <location>
        <begin position="222"/>
        <end position="244"/>
    </location>
</feature>
<dbReference type="Proteomes" id="UP000694005">
    <property type="component" value="Chromosome A03"/>
</dbReference>
<dbReference type="Gramene" id="A03p38300.2_BraZ1">
    <property type="protein sequence ID" value="A03p38300.2_BraZ1.CDS"/>
    <property type="gene ID" value="A03g38300.2_BraZ1"/>
</dbReference>
<dbReference type="PANTHER" id="PTHR33401">
    <property type="entry name" value="LIGHT-HARVESTING COMPLEX-LIKE PROTEIN OHP2, CHLOROPLASTIC"/>
    <property type="match status" value="1"/>
</dbReference>
<dbReference type="PANTHER" id="PTHR33401:SF25">
    <property type="entry name" value="NUCLEAR POLYADENYLATED RNA-BINDING PROTEIN"/>
    <property type="match status" value="1"/>
</dbReference>
<protein>
    <submittedName>
        <fullName evidence="3">Uncharacterized protein</fullName>
    </submittedName>
</protein>
<dbReference type="EMBL" id="LS974619">
    <property type="protein sequence ID" value="CAG7882487.1"/>
    <property type="molecule type" value="Genomic_DNA"/>
</dbReference>
<evidence type="ECO:0000256" key="2">
    <source>
        <dbReference type="SAM" id="Phobius"/>
    </source>
</evidence>
<feature type="region of interest" description="Disordered" evidence="1">
    <location>
        <begin position="97"/>
        <end position="116"/>
    </location>
</feature>
<name>A0A8D9LQ02_BRACM</name>
<reference evidence="3 4" key="1">
    <citation type="submission" date="2021-07" db="EMBL/GenBank/DDBJ databases">
        <authorList>
            <consortium name="Genoscope - CEA"/>
            <person name="William W."/>
        </authorList>
    </citation>
    <scope>NUCLEOTIDE SEQUENCE [LARGE SCALE GENOMIC DNA]</scope>
</reference>
<sequence>MLVQFNPIFSNTESRQWLTSTIADTLTISRIKKHVMFYDIDGGDVYVLWLLTLPRTPLAAVLFFSEIITFLMRVLLCKIQCPSFICFSKPSPHIYTPGSQRLESTPPQVASSASTVVDDNDDDHYVDAHVEEGVDHVNGLLNKVRETDYVIEEKEEDCTLEEKQEEEEGHSDGEILRSSTKEVLDSADGGIMEKKKKVQWVDLMGKELAEVREFESRFWSDICLQLLWFFFFFFFFFCDTASLVS</sequence>
<gene>
    <name evidence="3" type="ORF">BRAPAZ1V2_A03P38300.2</name>
</gene>
<feature type="compositionally biased region" description="Polar residues" evidence="1">
    <location>
        <begin position="97"/>
        <end position="108"/>
    </location>
</feature>
<keyword evidence="2" id="KW-0472">Membrane</keyword>
<evidence type="ECO:0000256" key="1">
    <source>
        <dbReference type="SAM" id="MobiDB-lite"/>
    </source>
</evidence>
<proteinExistence type="predicted"/>
<accession>A0A8D9LQ02</accession>
<dbReference type="AlphaFoldDB" id="A0A8D9LQ02"/>
<keyword evidence="2" id="KW-1133">Transmembrane helix</keyword>